<protein>
    <submittedName>
        <fullName evidence="1">Uncharacterized protein</fullName>
    </submittedName>
</protein>
<name>A0A511DJW7_9PSEU</name>
<organism evidence="1 2">
    <name type="scientific">Pseudonocardia sulfidoxydans NBRC 16205</name>
    <dbReference type="NCBI Taxonomy" id="1223511"/>
    <lineage>
        <taxon>Bacteria</taxon>
        <taxon>Bacillati</taxon>
        <taxon>Actinomycetota</taxon>
        <taxon>Actinomycetes</taxon>
        <taxon>Pseudonocardiales</taxon>
        <taxon>Pseudonocardiaceae</taxon>
        <taxon>Pseudonocardia</taxon>
    </lineage>
</organism>
<dbReference type="AlphaFoldDB" id="A0A511DJW7"/>
<evidence type="ECO:0000313" key="1">
    <source>
        <dbReference type="EMBL" id="GEL24074.1"/>
    </source>
</evidence>
<dbReference type="EMBL" id="BJVJ01000028">
    <property type="protein sequence ID" value="GEL24074.1"/>
    <property type="molecule type" value="Genomic_DNA"/>
</dbReference>
<keyword evidence="2" id="KW-1185">Reference proteome</keyword>
<dbReference type="Proteomes" id="UP000321685">
    <property type="component" value="Unassembled WGS sequence"/>
</dbReference>
<proteinExistence type="predicted"/>
<gene>
    <name evidence="1" type="ORF">PSU4_30280</name>
</gene>
<sequence>MWVEQPPGAPRPPLDPQQEAAARAFAAQMAQQALGYAGALAPSSPAQAG</sequence>
<evidence type="ECO:0000313" key="2">
    <source>
        <dbReference type="Proteomes" id="UP000321685"/>
    </source>
</evidence>
<reference evidence="1 2" key="1">
    <citation type="submission" date="2019-07" db="EMBL/GenBank/DDBJ databases">
        <title>Whole genome shotgun sequence of Pseudonocardia sulfidoxydans NBRC 16205.</title>
        <authorList>
            <person name="Hosoyama A."/>
            <person name="Uohara A."/>
            <person name="Ohji S."/>
            <person name="Ichikawa N."/>
        </authorList>
    </citation>
    <scope>NUCLEOTIDE SEQUENCE [LARGE SCALE GENOMIC DNA]</scope>
    <source>
        <strain evidence="1 2">NBRC 16205</strain>
    </source>
</reference>
<accession>A0A511DJW7</accession>
<comment type="caution">
    <text evidence="1">The sequence shown here is derived from an EMBL/GenBank/DDBJ whole genome shotgun (WGS) entry which is preliminary data.</text>
</comment>